<dbReference type="EMBL" id="JMIR01000004">
    <property type="protein sequence ID" value="KEO84441.1"/>
    <property type="molecule type" value="Genomic_DNA"/>
</dbReference>
<dbReference type="Gene3D" id="3.40.50.720">
    <property type="entry name" value="NAD(P)-binding Rossmann-like Domain"/>
    <property type="match status" value="1"/>
</dbReference>
<accession>A0A074LQM2</accession>
<dbReference type="GO" id="GO:0016020">
    <property type="term" value="C:membrane"/>
    <property type="evidence" value="ECO:0007669"/>
    <property type="project" value="TreeGrafter"/>
</dbReference>
<dbReference type="InterPro" id="IPR036291">
    <property type="entry name" value="NAD(P)-bd_dom_sf"/>
</dbReference>
<dbReference type="STRING" id="1157490.EL26_04900"/>
<dbReference type="PRINTS" id="PR00081">
    <property type="entry name" value="GDHRDH"/>
</dbReference>
<evidence type="ECO:0008006" key="6">
    <source>
        <dbReference type="Google" id="ProtNLM"/>
    </source>
</evidence>
<evidence type="ECO:0000313" key="4">
    <source>
        <dbReference type="EMBL" id="KEO84441.1"/>
    </source>
</evidence>
<dbReference type="InterPro" id="IPR002347">
    <property type="entry name" value="SDR_fam"/>
</dbReference>
<protein>
    <recommendedName>
        <fullName evidence="6">Oxidoreductase</fullName>
    </recommendedName>
</protein>
<dbReference type="AlphaFoldDB" id="A0A074LQM2"/>
<reference evidence="4 5" key="1">
    <citation type="journal article" date="2013" name="Int. J. Syst. Evol. Microbiol.">
        <title>Tumebacillus flagellatus sp. nov., an alpha-amylase/pullulanase-producing bacterium isolated from cassava wastewater.</title>
        <authorList>
            <person name="Wang Q."/>
            <person name="Xie N."/>
            <person name="Qin Y."/>
            <person name="Shen N."/>
            <person name="Zhu J."/>
            <person name="Mi H."/>
            <person name="Huang R."/>
        </authorList>
    </citation>
    <scope>NUCLEOTIDE SEQUENCE [LARGE SCALE GENOMIC DNA]</scope>
    <source>
        <strain evidence="4 5">GST4</strain>
    </source>
</reference>
<comment type="similarity">
    <text evidence="1 3">Belongs to the short-chain dehydrogenases/reductases (SDR) family.</text>
</comment>
<dbReference type="FunFam" id="3.40.50.720:FF:000047">
    <property type="entry name" value="NADP-dependent L-serine/L-allo-threonine dehydrogenase"/>
    <property type="match status" value="1"/>
</dbReference>
<keyword evidence="5" id="KW-1185">Reference proteome</keyword>
<dbReference type="PROSITE" id="PS00061">
    <property type="entry name" value="ADH_SHORT"/>
    <property type="match status" value="1"/>
</dbReference>
<dbReference type="RefSeq" id="WP_038085027.1">
    <property type="nucleotide sequence ID" value="NZ_JMIR01000004.1"/>
</dbReference>
<dbReference type="InterPro" id="IPR020904">
    <property type="entry name" value="Sc_DH/Rdtase_CS"/>
</dbReference>
<sequence length="259" mass="28314">MSVSLRDRIVLITGASSGIGRVAALKFAQAGAIPILTARTVDKLLEAAAEIRETYGIEAPVFALDVHSDQQVQRVVSEVLDRFGHIDILLNNAGYGLFEKTIDLSVEEIVDMMDVNYFGLVRMTKAVLPSMLTRRSGQIINLASLASFFATPTHGVYAATKFAVQGFSEGLRYELHGTGVALSTVNPGPVDTPFFDRADRTKLPKVASKFLSADAVADAVLRAARERKPMYVLPRIGRIGIAFRHLFPWVYDKVMLSNS</sequence>
<dbReference type="SUPFAM" id="SSF51735">
    <property type="entry name" value="NAD(P)-binding Rossmann-fold domains"/>
    <property type="match status" value="1"/>
</dbReference>
<evidence type="ECO:0000256" key="3">
    <source>
        <dbReference type="RuleBase" id="RU000363"/>
    </source>
</evidence>
<dbReference type="GO" id="GO:0016616">
    <property type="term" value="F:oxidoreductase activity, acting on the CH-OH group of donors, NAD or NADP as acceptor"/>
    <property type="evidence" value="ECO:0007669"/>
    <property type="project" value="UniProtKB-ARBA"/>
</dbReference>
<keyword evidence="2" id="KW-0560">Oxidoreductase</keyword>
<organism evidence="4 5">
    <name type="scientific">Tumebacillus flagellatus</name>
    <dbReference type="NCBI Taxonomy" id="1157490"/>
    <lineage>
        <taxon>Bacteria</taxon>
        <taxon>Bacillati</taxon>
        <taxon>Bacillota</taxon>
        <taxon>Bacilli</taxon>
        <taxon>Bacillales</taxon>
        <taxon>Alicyclobacillaceae</taxon>
        <taxon>Tumebacillus</taxon>
    </lineage>
</organism>
<proteinExistence type="inferred from homology"/>
<evidence type="ECO:0000256" key="2">
    <source>
        <dbReference type="ARBA" id="ARBA00023002"/>
    </source>
</evidence>
<dbReference type="Proteomes" id="UP000027931">
    <property type="component" value="Unassembled WGS sequence"/>
</dbReference>
<dbReference type="Pfam" id="PF00106">
    <property type="entry name" value="adh_short"/>
    <property type="match status" value="1"/>
</dbReference>
<name>A0A074LQM2_9BACL</name>
<dbReference type="eggNOG" id="COG0300">
    <property type="taxonomic scope" value="Bacteria"/>
</dbReference>
<dbReference type="PRINTS" id="PR00080">
    <property type="entry name" value="SDRFAMILY"/>
</dbReference>
<dbReference type="PANTHER" id="PTHR44196:SF1">
    <property type="entry name" value="DEHYDROGENASE_REDUCTASE SDR FAMILY MEMBER 7B"/>
    <property type="match status" value="1"/>
</dbReference>
<dbReference type="OrthoDB" id="9775296at2"/>
<dbReference type="PIRSF" id="PIRSF000126">
    <property type="entry name" value="11-beta-HSD1"/>
    <property type="match status" value="1"/>
</dbReference>
<dbReference type="PANTHER" id="PTHR44196">
    <property type="entry name" value="DEHYDROGENASE/REDUCTASE SDR FAMILY MEMBER 7B"/>
    <property type="match status" value="1"/>
</dbReference>
<evidence type="ECO:0000313" key="5">
    <source>
        <dbReference type="Proteomes" id="UP000027931"/>
    </source>
</evidence>
<evidence type="ECO:0000256" key="1">
    <source>
        <dbReference type="ARBA" id="ARBA00006484"/>
    </source>
</evidence>
<gene>
    <name evidence="4" type="ORF">EL26_04900</name>
</gene>
<comment type="caution">
    <text evidence="4">The sequence shown here is derived from an EMBL/GenBank/DDBJ whole genome shotgun (WGS) entry which is preliminary data.</text>
</comment>